<dbReference type="CDD" id="cd16196">
    <property type="entry name" value="EFh_PEF_CalpA_B"/>
    <property type="match status" value="1"/>
</dbReference>
<feature type="domain" description="EF-hand" evidence="8">
    <location>
        <begin position="578"/>
        <end position="613"/>
    </location>
</feature>
<evidence type="ECO:0000313" key="9">
    <source>
        <dbReference type="EMBL" id="JAA75897.1"/>
    </source>
</evidence>
<evidence type="ECO:0000256" key="5">
    <source>
        <dbReference type="PIRSR" id="PIRSR622684-1"/>
    </source>
</evidence>
<proteinExistence type="evidence at transcript level"/>
<dbReference type="SMART" id="SM00720">
    <property type="entry name" value="calpain_III"/>
    <property type="match status" value="1"/>
</dbReference>
<evidence type="ECO:0000256" key="2">
    <source>
        <dbReference type="ARBA" id="ARBA00022670"/>
    </source>
</evidence>
<dbReference type="InterPro" id="IPR038765">
    <property type="entry name" value="Papain-like_cys_pep_sf"/>
</dbReference>
<dbReference type="RefSeq" id="XP_073995015.1">
    <property type="nucleotide sequence ID" value="XM_074138914.1"/>
</dbReference>
<dbReference type="InterPro" id="IPR036213">
    <property type="entry name" value="Calpain_III_sf"/>
</dbReference>
<evidence type="ECO:0000256" key="1">
    <source>
        <dbReference type="ARBA" id="ARBA00007623"/>
    </source>
</evidence>
<evidence type="ECO:0000256" key="3">
    <source>
        <dbReference type="ARBA" id="ARBA00022801"/>
    </source>
</evidence>
<name>R4FL13_RHOPR</name>
<dbReference type="Pfam" id="PF00648">
    <property type="entry name" value="Peptidase_C2"/>
    <property type="match status" value="1"/>
</dbReference>
<dbReference type="GO" id="GO:0004198">
    <property type="term" value="F:calcium-dependent cysteine-type endopeptidase activity"/>
    <property type="evidence" value="ECO:0007669"/>
    <property type="project" value="InterPro"/>
</dbReference>
<dbReference type="CDD" id="cd00044">
    <property type="entry name" value="CysPc"/>
    <property type="match status" value="1"/>
</dbReference>
<dbReference type="SUPFAM" id="SSF47473">
    <property type="entry name" value="EF-hand"/>
    <property type="match status" value="1"/>
</dbReference>
<dbReference type="InterPro" id="IPR022682">
    <property type="entry name" value="Calpain_domain_III"/>
</dbReference>
<dbReference type="Gene3D" id="1.10.238.10">
    <property type="entry name" value="EF-hand"/>
    <property type="match status" value="1"/>
</dbReference>
<dbReference type="InterPro" id="IPR022683">
    <property type="entry name" value="Calpain_III"/>
</dbReference>
<dbReference type="PROSITE" id="PS50222">
    <property type="entry name" value="EF_HAND_2"/>
    <property type="match status" value="1"/>
</dbReference>
<evidence type="ECO:0000256" key="4">
    <source>
        <dbReference type="ARBA" id="ARBA00022837"/>
    </source>
</evidence>
<dbReference type="PRINTS" id="PR00704">
    <property type="entry name" value="CALPAIN"/>
</dbReference>
<dbReference type="GeneID" id="141459635"/>
<dbReference type="SMART" id="SM00230">
    <property type="entry name" value="CysPc"/>
    <property type="match status" value="1"/>
</dbReference>
<protein>
    <submittedName>
        <fullName evidence="9">Putative calpain-like thiol protease family</fullName>
    </submittedName>
</protein>
<keyword evidence="4" id="KW-0106">Calcium</keyword>
<dbReference type="InterPro" id="IPR018247">
    <property type="entry name" value="EF_Hand_1_Ca_BS"/>
</dbReference>
<dbReference type="Pfam" id="PF01067">
    <property type="entry name" value="Calpain_III"/>
    <property type="match status" value="1"/>
</dbReference>
<dbReference type="SUPFAM" id="SSF54001">
    <property type="entry name" value="Cysteine proteinases"/>
    <property type="match status" value="1"/>
</dbReference>
<dbReference type="InterPro" id="IPR011992">
    <property type="entry name" value="EF-hand-dom_pair"/>
</dbReference>
<dbReference type="GO" id="GO:0005737">
    <property type="term" value="C:cytoplasm"/>
    <property type="evidence" value="ECO:0007669"/>
    <property type="project" value="TreeGrafter"/>
</dbReference>
<dbReference type="InterPro" id="IPR022684">
    <property type="entry name" value="Calpain_cysteine_protease"/>
</dbReference>
<dbReference type="GO" id="GO:0006508">
    <property type="term" value="P:proteolysis"/>
    <property type="evidence" value="ECO:0007669"/>
    <property type="project" value="UniProtKB-KW"/>
</dbReference>
<comment type="caution">
    <text evidence="6">Lacks conserved residue(s) required for the propagation of feature annotation.</text>
</comment>
<evidence type="ECO:0000256" key="6">
    <source>
        <dbReference type="PROSITE-ProRule" id="PRU00239"/>
    </source>
</evidence>
<dbReference type="EMBL" id="GAHY01001613">
    <property type="protein sequence ID" value="JAA75897.1"/>
    <property type="molecule type" value="mRNA"/>
</dbReference>
<dbReference type="PROSITE" id="PS50203">
    <property type="entry name" value="CALPAIN_CAT"/>
    <property type="match status" value="1"/>
</dbReference>
<comment type="similarity">
    <text evidence="1">Belongs to the peptidase C2 family.</text>
</comment>
<keyword evidence="3" id="KW-0378">Hydrolase</keyword>
<evidence type="ECO:0000259" key="7">
    <source>
        <dbReference type="PROSITE" id="PS50203"/>
    </source>
</evidence>
<dbReference type="HOGENOM" id="CLU_010982_3_0_1"/>
<feature type="domain" description="Calpain catalytic" evidence="7">
    <location>
        <begin position="42"/>
        <end position="339"/>
    </location>
</feature>
<dbReference type="PANTHER" id="PTHR10183">
    <property type="entry name" value="CALPAIN"/>
    <property type="match status" value="1"/>
</dbReference>
<keyword evidence="2 9" id="KW-0645">Protease</keyword>
<accession>R4FL13</accession>
<dbReference type="VEuPathDB" id="VectorBase:RPRC013349"/>
<sequence>MPHKFEEIDLHYLGEKGSGYVTRGGVQDYTQLLEECQKSKKQFEDPEFPANDSSIFLDERHHTPVVWKRPRDIRGDAEFRIDEGDNMGFKERFDVNQNETSGNSWLMAPMSLLGLYYPLFKFVVPQDQNVGDTGIVHFRIWQYGHWVDVVIDDRLPTHKDELIFARLPERSSFWAVLLEKAFAKLEGRYDALFQGPPPDPLENLTGGVAEYFDDSDDEFNKFEIILQACRMKSLMSCTTSSDKSRLQPNGLVASHTYCISSVKLVDIAKVGIIKLVQLRDPAGNEWKGTWSDYWPNWRNINETDKLKLPLITNVYDGEFWMSFEDYKKNFSAVSLCHLNPVPLLQEKLFQDISRKEWKVTIVEGEWVRGVNAGGQPFYGKFWFNPQYKIEVPDIDQSKKKYSLIIALMEKFIGKRRKSRRRYPEGHTIGFRVYKLDGEYKNQTRPITAEFFAFGREYQVGQGFSTNQRQAVKRVELYPGTYCIVPALGQTDVEGKFLMRLFSEIEAPVKVLDQEIKARSTREVIEATSRTVNLDEEKANEEKLRKLFKEYAGTDEKMDCFELKVVLDCIMRNEINGGFSKEACRSMIALVDADRSGKLDFEEFKYLYNIIKAWKTVFESYDSLNTGYLNPFDLRPALNSAGYELSNRVIIALGHRYAGRDGRIAIDDFMLCAVRLESMMEIFKDKDPNNTKVATFTVEEWMEKAIYS</sequence>
<dbReference type="VEuPathDB" id="VectorBase:RPRC013347"/>
<dbReference type="GO" id="GO:0005509">
    <property type="term" value="F:calcium ion binding"/>
    <property type="evidence" value="ECO:0007669"/>
    <property type="project" value="InterPro"/>
</dbReference>
<dbReference type="AlphaFoldDB" id="R4FL13"/>
<dbReference type="PROSITE" id="PS00018">
    <property type="entry name" value="EF_HAND_1"/>
    <property type="match status" value="1"/>
</dbReference>
<dbReference type="InterPro" id="IPR002048">
    <property type="entry name" value="EF_hand_dom"/>
</dbReference>
<dbReference type="SMART" id="SM00054">
    <property type="entry name" value="EFh"/>
    <property type="match status" value="1"/>
</dbReference>
<organism evidence="9">
    <name type="scientific">Rhodnius prolixus</name>
    <name type="common">Triatomid bug</name>
    <dbReference type="NCBI Taxonomy" id="13249"/>
    <lineage>
        <taxon>Eukaryota</taxon>
        <taxon>Metazoa</taxon>
        <taxon>Ecdysozoa</taxon>
        <taxon>Arthropoda</taxon>
        <taxon>Hexapoda</taxon>
        <taxon>Insecta</taxon>
        <taxon>Pterygota</taxon>
        <taxon>Neoptera</taxon>
        <taxon>Paraneoptera</taxon>
        <taxon>Hemiptera</taxon>
        <taxon>Heteroptera</taxon>
        <taxon>Panheteroptera</taxon>
        <taxon>Cimicomorpha</taxon>
        <taxon>Reduviidae</taxon>
        <taxon>Triatominae</taxon>
        <taxon>Rhodnius</taxon>
    </lineage>
</organism>
<feature type="active site" evidence="5">
    <location>
        <position position="255"/>
    </location>
</feature>
<dbReference type="SUPFAM" id="SSF49758">
    <property type="entry name" value="Calpain large subunit, middle domain (domain III)"/>
    <property type="match status" value="1"/>
</dbReference>
<evidence type="ECO:0000259" key="8">
    <source>
        <dbReference type="PROSITE" id="PS50222"/>
    </source>
</evidence>
<dbReference type="PANTHER" id="PTHR10183:SF433">
    <property type="entry name" value="CALPAIN-A-RELATED"/>
    <property type="match status" value="1"/>
</dbReference>
<dbReference type="InterPro" id="IPR001300">
    <property type="entry name" value="Peptidase_C2_calpain_cat"/>
</dbReference>
<dbReference type="Gene3D" id="2.60.120.380">
    <property type="match status" value="1"/>
</dbReference>
<reference evidence="9" key="1">
    <citation type="submission" date="2013-04" db="EMBL/GenBank/DDBJ databases">
        <title>An insight into the transcriptome of the digestive tract of the blood sucking bug, Rhodnius prolixus.</title>
        <authorList>
            <person name="Ribeiro J.M.C."/>
            <person name="Genta F.A."/>
            <person name="Sorgine M.H.F."/>
            <person name="Paiva-Silva G.O."/>
            <person name="Majerowicz D."/>
            <person name="Medeiros M."/>
            <person name="Koerich L."/>
            <person name="Terra W.R."/>
            <person name="Ferreira C."/>
            <person name="Pimentel A.C."/>
            <person name="Bisch P.M."/>
            <person name="Diniz M.M.P."/>
            <person name="Nascimento R."/>
            <person name="Salmon D."/>
            <person name="Silber A.M."/>
            <person name="Alves M."/>
            <person name="Oliveira M.F."/>
            <person name="Gondim K.C."/>
            <person name="Silva Neto M.A.C."/>
            <person name="Atella G.C."/>
            <person name="Araujo H."/>
            <person name="Dias F.S."/>
            <person name="Polycarpo C.R."/>
            <person name="Fampa P."/>
            <person name="Melo A.C."/>
            <person name="Tanaka A.S."/>
            <person name="Balczun C."/>
            <person name="Oliveira J.H.M."/>
            <person name="Goncalves R."/>
            <person name="Lazoski C."/>
            <person name="Pereira M.A."/>
            <person name="Rivera-Pomar R."/>
            <person name="Diambra L."/>
            <person name="Schaub G.A."/>
            <person name="Garcia E.S."/>
            <person name="Azambuja P."/>
            <person name="Braz G.R.C."/>
            <person name="Oliveira P.L."/>
        </authorList>
    </citation>
    <scope>NUCLEOTIDE SEQUENCE</scope>
</reference>
<dbReference type="Gene3D" id="3.90.70.10">
    <property type="entry name" value="Cysteine proteinases"/>
    <property type="match status" value="1"/>
</dbReference>